<evidence type="ECO:0000256" key="2">
    <source>
        <dbReference type="SAM" id="Phobius"/>
    </source>
</evidence>
<evidence type="ECO:0000313" key="3">
    <source>
        <dbReference type="EMBL" id="PWN22677.1"/>
    </source>
</evidence>
<sequence>MSRGKKSGFEFLCCAIPLINVGAYVTVVEIAIVAFLVGILALAPSYSIVAGLGVIPSFGKAIVSALGFVTAVWQIVGLVAVRKEATKLYHAYTRITTLLTLAILAATIAFLVVAATQHDTAQSACNASYGATPATTSSGYTSSAISENFGDQICDYFIWAQIGAMGGLILLLGLTQLYMCFALGAYGRAQRRATRDYKTVGAGAPYESAPDDSYPLTARNAEGKVDSGVWEDSRRNSFSADAAYGAGHNRAAGPANRYTTYGDATPGYSSGIATPQNTDGDIRAGYGAPAGYPTGNDSHYGSGADYQSTSAHYAEPASGAYGAPAAGQYGPRTGASAPYETYHAQ</sequence>
<dbReference type="AlphaFoldDB" id="A0A316UBR7"/>
<dbReference type="OrthoDB" id="2552042at2759"/>
<organism evidence="3 4">
    <name type="scientific">Pseudomicrostroma glucosiphilum</name>
    <dbReference type="NCBI Taxonomy" id="1684307"/>
    <lineage>
        <taxon>Eukaryota</taxon>
        <taxon>Fungi</taxon>
        <taxon>Dikarya</taxon>
        <taxon>Basidiomycota</taxon>
        <taxon>Ustilaginomycotina</taxon>
        <taxon>Exobasidiomycetes</taxon>
        <taxon>Microstromatales</taxon>
        <taxon>Microstromatales incertae sedis</taxon>
        <taxon>Pseudomicrostroma</taxon>
    </lineage>
</organism>
<dbReference type="RefSeq" id="XP_025349837.1">
    <property type="nucleotide sequence ID" value="XM_025491557.1"/>
</dbReference>
<dbReference type="Proteomes" id="UP000245942">
    <property type="component" value="Unassembled WGS sequence"/>
</dbReference>
<feature type="compositionally biased region" description="Polar residues" evidence="1">
    <location>
        <begin position="269"/>
        <end position="279"/>
    </location>
</feature>
<feature type="transmembrane region" description="Helical" evidence="2">
    <location>
        <begin position="12"/>
        <end position="41"/>
    </location>
</feature>
<feature type="transmembrane region" description="Helical" evidence="2">
    <location>
        <begin position="61"/>
        <end position="81"/>
    </location>
</feature>
<name>A0A316UBR7_9BASI</name>
<dbReference type="GeneID" id="37013291"/>
<keyword evidence="2" id="KW-0472">Membrane</keyword>
<feature type="compositionally biased region" description="Low complexity" evidence="1">
    <location>
        <begin position="316"/>
        <end position="331"/>
    </location>
</feature>
<feature type="transmembrane region" description="Helical" evidence="2">
    <location>
        <begin position="156"/>
        <end position="186"/>
    </location>
</feature>
<reference evidence="3 4" key="1">
    <citation type="journal article" date="2018" name="Mol. Biol. Evol.">
        <title>Broad Genomic Sampling Reveals a Smut Pathogenic Ancestry of the Fungal Clade Ustilaginomycotina.</title>
        <authorList>
            <person name="Kijpornyongpan T."/>
            <person name="Mondo S.J."/>
            <person name="Barry K."/>
            <person name="Sandor L."/>
            <person name="Lee J."/>
            <person name="Lipzen A."/>
            <person name="Pangilinan J."/>
            <person name="LaButti K."/>
            <person name="Hainaut M."/>
            <person name="Henrissat B."/>
            <person name="Grigoriev I.V."/>
            <person name="Spatafora J.W."/>
            <person name="Aime M.C."/>
        </authorList>
    </citation>
    <scope>NUCLEOTIDE SEQUENCE [LARGE SCALE GENOMIC DNA]</scope>
    <source>
        <strain evidence="3 4">MCA 4718</strain>
    </source>
</reference>
<feature type="region of interest" description="Disordered" evidence="1">
    <location>
        <begin position="269"/>
        <end position="290"/>
    </location>
</feature>
<gene>
    <name evidence="3" type="ORF">BCV69DRAFT_280279</name>
</gene>
<keyword evidence="4" id="KW-1185">Reference proteome</keyword>
<protein>
    <submittedName>
        <fullName evidence="3">Uncharacterized protein</fullName>
    </submittedName>
</protein>
<evidence type="ECO:0000313" key="4">
    <source>
        <dbReference type="Proteomes" id="UP000245942"/>
    </source>
</evidence>
<accession>A0A316UBR7</accession>
<keyword evidence="2" id="KW-0812">Transmembrane</keyword>
<keyword evidence="2" id="KW-1133">Transmembrane helix</keyword>
<dbReference type="STRING" id="1684307.A0A316UBR7"/>
<dbReference type="EMBL" id="KZ819322">
    <property type="protein sequence ID" value="PWN22677.1"/>
    <property type="molecule type" value="Genomic_DNA"/>
</dbReference>
<evidence type="ECO:0000256" key="1">
    <source>
        <dbReference type="SAM" id="MobiDB-lite"/>
    </source>
</evidence>
<proteinExistence type="predicted"/>
<feature type="region of interest" description="Disordered" evidence="1">
    <location>
        <begin position="316"/>
        <end position="345"/>
    </location>
</feature>
<feature type="transmembrane region" description="Helical" evidence="2">
    <location>
        <begin position="93"/>
        <end position="114"/>
    </location>
</feature>